<evidence type="ECO:0000313" key="2">
    <source>
        <dbReference type="EMBL" id="MFJ2824352.1"/>
    </source>
</evidence>
<evidence type="ECO:0000256" key="1">
    <source>
        <dbReference type="SAM" id="SignalP"/>
    </source>
</evidence>
<feature type="signal peptide" evidence="1">
    <location>
        <begin position="1"/>
        <end position="29"/>
    </location>
</feature>
<comment type="caution">
    <text evidence="2">The sequence shown here is derived from an EMBL/GenBank/DDBJ whole genome shotgun (WGS) entry which is preliminary data.</text>
</comment>
<evidence type="ECO:0008006" key="4">
    <source>
        <dbReference type="Google" id="ProtNLM"/>
    </source>
</evidence>
<protein>
    <recommendedName>
        <fullName evidence="4">Secreted protein</fullName>
    </recommendedName>
</protein>
<proteinExistence type="predicted"/>
<name>A0ABW8EP40_STRT5</name>
<feature type="chain" id="PRO_5046324085" description="Secreted protein" evidence="1">
    <location>
        <begin position="30"/>
        <end position="191"/>
    </location>
</feature>
<gene>
    <name evidence="2" type="ORF">ACIO7M_25010</name>
</gene>
<organism evidence="2 3">
    <name type="scientific">Streptomyces toxytricini</name>
    <name type="common">Actinomyces toxytricini</name>
    <dbReference type="NCBI Taxonomy" id="67369"/>
    <lineage>
        <taxon>Bacteria</taxon>
        <taxon>Bacillati</taxon>
        <taxon>Actinomycetota</taxon>
        <taxon>Actinomycetes</taxon>
        <taxon>Kitasatosporales</taxon>
        <taxon>Streptomycetaceae</taxon>
        <taxon>Streptomyces</taxon>
    </lineage>
</organism>
<reference evidence="2 3" key="1">
    <citation type="submission" date="2024-10" db="EMBL/GenBank/DDBJ databases">
        <title>The Natural Products Discovery Center: Release of the First 8490 Sequenced Strains for Exploring Actinobacteria Biosynthetic Diversity.</title>
        <authorList>
            <person name="Kalkreuter E."/>
            <person name="Kautsar S.A."/>
            <person name="Yang D."/>
            <person name="Bader C.D."/>
            <person name="Teijaro C.N."/>
            <person name="Fluegel L."/>
            <person name="Davis C.M."/>
            <person name="Simpson J.R."/>
            <person name="Lauterbach L."/>
            <person name="Steele A.D."/>
            <person name="Gui C."/>
            <person name="Meng S."/>
            <person name="Li G."/>
            <person name="Viehrig K."/>
            <person name="Ye F."/>
            <person name="Su P."/>
            <person name="Kiefer A.F."/>
            <person name="Nichols A."/>
            <person name="Cepeda A.J."/>
            <person name="Yan W."/>
            <person name="Fan B."/>
            <person name="Jiang Y."/>
            <person name="Adhikari A."/>
            <person name="Zheng C.-J."/>
            <person name="Schuster L."/>
            <person name="Cowan T.M."/>
            <person name="Smanski M.J."/>
            <person name="Chevrette M.G."/>
            <person name="De Carvalho L.P.S."/>
            <person name="Shen B."/>
        </authorList>
    </citation>
    <scope>NUCLEOTIDE SEQUENCE [LARGE SCALE GENOMIC DNA]</scope>
    <source>
        <strain evidence="2 3">NPDC087220</strain>
    </source>
</reference>
<dbReference type="Proteomes" id="UP001617351">
    <property type="component" value="Unassembled WGS sequence"/>
</dbReference>
<dbReference type="EMBL" id="JBIUYY010000012">
    <property type="protein sequence ID" value="MFJ2824352.1"/>
    <property type="molecule type" value="Genomic_DNA"/>
</dbReference>
<accession>A0ABW8EP40</accession>
<evidence type="ECO:0000313" key="3">
    <source>
        <dbReference type="Proteomes" id="UP001617351"/>
    </source>
</evidence>
<dbReference type="RefSeq" id="WP_365507696.1">
    <property type="nucleotide sequence ID" value="NZ_JBFANW010000122.1"/>
</dbReference>
<sequence length="191" mass="19253">MNKRTRIALLTPLLAGSLAAGPAAAVAWAASPAAAPAAACFVEVGADAAKAVVSGDGFKKGKVFLDQTDGAGGGSATVGDDGKFTSGEVPAGKYRAFQEGGAGANCLGGQQAQDAVNQRLIESERKRGTTEGFAEGKALAESGACAAKPQPKARDLQGIAPNAEGVQKAKEAYRTAYDTAFNAALKRYCTD</sequence>
<keyword evidence="1" id="KW-0732">Signal</keyword>
<keyword evidence="3" id="KW-1185">Reference proteome</keyword>